<feature type="compositionally biased region" description="Polar residues" evidence="1">
    <location>
        <begin position="16"/>
        <end position="28"/>
    </location>
</feature>
<feature type="region of interest" description="Disordered" evidence="1">
    <location>
        <begin position="1"/>
        <end position="30"/>
    </location>
</feature>
<name>A0A2Z4RNW3_PSEPU</name>
<evidence type="ECO:0000313" key="3">
    <source>
        <dbReference type="Proteomes" id="UP000250299"/>
    </source>
</evidence>
<organism evidence="2 3">
    <name type="scientific">Pseudomonas putida</name>
    <name type="common">Arthrobacter siderocapsulatus</name>
    <dbReference type="NCBI Taxonomy" id="303"/>
    <lineage>
        <taxon>Bacteria</taxon>
        <taxon>Pseudomonadati</taxon>
        <taxon>Pseudomonadota</taxon>
        <taxon>Gammaproteobacteria</taxon>
        <taxon>Pseudomonadales</taxon>
        <taxon>Pseudomonadaceae</taxon>
        <taxon>Pseudomonas</taxon>
    </lineage>
</organism>
<reference evidence="2 3" key="1">
    <citation type="submission" date="2018-05" db="EMBL/GenBank/DDBJ databases">
        <title>Whole genome sequence of Pseudomonas putida JBC17.</title>
        <authorList>
            <person name="Lee Y.H."/>
            <person name="David K."/>
        </authorList>
    </citation>
    <scope>NUCLEOTIDE SEQUENCE [LARGE SCALE GENOMIC DNA]</scope>
    <source>
        <strain evidence="2 3">JBC17</strain>
    </source>
</reference>
<dbReference type="Proteomes" id="UP000250299">
    <property type="component" value="Chromosome"/>
</dbReference>
<sequence>MDRDHLCVLSDPHGSASRSASDAVSPQKNAPAFSECRGFFWPVTKPQANRNQTVGASLLAMAPCHSTSLTADTPQSRAGSLLQGVWCVPRALSAVATVRGTARYRASCAGSRRLPCHRCPVESR</sequence>
<accession>A0A2Z4RNW3</accession>
<protein>
    <submittedName>
        <fullName evidence="2">Uncharacterized protein</fullName>
    </submittedName>
</protein>
<gene>
    <name evidence="2" type="ORF">DKY63_23155</name>
</gene>
<evidence type="ECO:0000256" key="1">
    <source>
        <dbReference type="SAM" id="MobiDB-lite"/>
    </source>
</evidence>
<proteinExistence type="predicted"/>
<evidence type="ECO:0000313" key="2">
    <source>
        <dbReference type="EMBL" id="AWY42646.1"/>
    </source>
</evidence>
<dbReference type="EMBL" id="CP029693">
    <property type="protein sequence ID" value="AWY42646.1"/>
    <property type="molecule type" value="Genomic_DNA"/>
</dbReference>
<dbReference type="OrthoDB" id="7021056at2"/>
<dbReference type="AlphaFoldDB" id="A0A2Z4RNW3"/>